<gene>
    <name evidence="1" type="ORF">CROST_029220</name>
</gene>
<keyword evidence="2" id="KW-1185">Reference proteome</keyword>
<evidence type="ECO:0000313" key="1">
    <source>
        <dbReference type="EMBL" id="URZ12205.1"/>
    </source>
</evidence>
<dbReference type="Proteomes" id="UP000190951">
    <property type="component" value="Chromosome"/>
</dbReference>
<reference evidence="1 2" key="1">
    <citation type="submission" date="2022-04" db="EMBL/GenBank/DDBJ databases">
        <title>Genome sequence of C. roseum typestrain.</title>
        <authorList>
            <person name="Poehlein A."/>
            <person name="Schoch T."/>
            <person name="Duerre P."/>
            <person name="Daniel R."/>
        </authorList>
    </citation>
    <scope>NUCLEOTIDE SEQUENCE [LARGE SCALE GENOMIC DNA]</scope>
    <source>
        <strain evidence="1 2">DSM 7320</strain>
    </source>
</reference>
<name>A0A1S8LJR1_9CLOT</name>
<protein>
    <submittedName>
        <fullName evidence="1">Uncharacterized protein</fullName>
    </submittedName>
</protein>
<dbReference type="EMBL" id="CP096983">
    <property type="protein sequence ID" value="URZ12205.1"/>
    <property type="molecule type" value="Genomic_DNA"/>
</dbReference>
<organism evidence="1 2">
    <name type="scientific">Clostridium felsineum</name>
    <dbReference type="NCBI Taxonomy" id="36839"/>
    <lineage>
        <taxon>Bacteria</taxon>
        <taxon>Bacillati</taxon>
        <taxon>Bacillota</taxon>
        <taxon>Clostridia</taxon>
        <taxon>Eubacteriales</taxon>
        <taxon>Clostridiaceae</taxon>
        <taxon>Clostridium</taxon>
    </lineage>
</organism>
<dbReference type="STRING" id="84029.CROST_18980"/>
<sequence>MVKKVKIYLIYIESKTGENFHNQARVFVESLAKLHPEDFAEEKITDLLDKLDNKYGDHLSRNQIKEIVDFVIKTVEADVSKEIVK</sequence>
<proteinExistence type="predicted"/>
<dbReference type="AlphaFoldDB" id="A0A1S8LJR1"/>
<dbReference type="RefSeq" id="WP_077835974.1">
    <property type="nucleotide sequence ID" value="NZ_CP096983.1"/>
</dbReference>
<dbReference type="KEGG" id="crw:CROST_029220"/>
<evidence type="ECO:0000313" key="2">
    <source>
        <dbReference type="Proteomes" id="UP000190951"/>
    </source>
</evidence>
<accession>A0A1S8LJR1</accession>